<dbReference type="InterPro" id="IPR001709">
    <property type="entry name" value="Flavoprot_Pyr_Nucl_cyt_Rdtase"/>
</dbReference>
<keyword evidence="6" id="KW-0411">Iron-sulfur</keyword>
<dbReference type="InterPro" id="IPR008333">
    <property type="entry name" value="Cbr1-like_FAD-bd_dom"/>
</dbReference>
<evidence type="ECO:0000313" key="9">
    <source>
        <dbReference type="EMBL" id="SDO85627.1"/>
    </source>
</evidence>
<dbReference type="GO" id="GO:0051537">
    <property type="term" value="F:2 iron, 2 sulfur cluster binding"/>
    <property type="evidence" value="ECO:0007669"/>
    <property type="project" value="UniProtKB-KW"/>
</dbReference>
<keyword evidence="2" id="KW-0285">Flavoprotein</keyword>
<dbReference type="Pfam" id="PF00970">
    <property type="entry name" value="FAD_binding_6"/>
    <property type="match status" value="1"/>
</dbReference>
<dbReference type="Gene3D" id="3.40.50.80">
    <property type="entry name" value="Nucleotide-binding domain of ferredoxin-NADP reductase (FNR) module"/>
    <property type="match status" value="1"/>
</dbReference>
<protein>
    <submittedName>
        <fullName evidence="9">Propane monooxygenase reductase subunit</fullName>
    </submittedName>
</protein>
<evidence type="ECO:0000259" key="8">
    <source>
        <dbReference type="PROSITE" id="PS51384"/>
    </source>
</evidence>
<feature type="domain" description="2Fe-2S ferredoxin-type" evidence="7">
    <location>
        <begin position="5"/>
        <end position="95"/>
    </location>
</feature>
<dbReference type="PROSITE" id="PS51085">
    <property type="entry name" value="2FE2S_FER_2"/>
    <property type="match status" value="1"/>
</dbReference>
<dbReference type="PROSITE" id="PS00197">
    <property type="entry name" value="2FE2S_FER_1"/>
    <property type="match status" value="1"/>
</dbReference>
<evidence type="ECO:0000256" key="4">
    <source>
        <dbReference type="ARBA" id="ARBA00022827"/>
    </source>
</evidence>
<dbReference type="RefSeq" id="WP_090475936.1">
    <property type="nucleotide sequence ID" value="NZ_LT629710.1"/>
</dbReference>
<name>A0A1H0MZ06_9ACTN</name>
<dbReference type="Proteomes" id="UP000198741">
    <property type="component" value="Chromosome I"/>
</dbReference>
<keyword evidence="3" id="KW-0479">Metal-binding</keyword>
<dbReference type="STRING" id="1090615.SAMN04515671_2144"/>
<dbReference type="PANTHER" id="PTHR43644">
    <property type="entry name" value="NA(+)-TRANSLOCATING NADH-QUINONE REDUCTASE SUBUNIT"/>
    <property type="match status" value="1"/>
</dbReference>
<evidence type="ECO:0000256" key="2">
    <source>
        <dbReference type="ARBA" id="ARBA00022630"/>
    </source>
</evidence>
<organism evidence="9 10">
    <name type="scientific">Nakamurella panacisegetis</name>
    <dbReference type="NCBI Taxonomy" id="1090615"/>
    <lineage>
        <taxon>Bacteria</taxon>
        <taxon>Bacillati</taxon>
        <taxon>Actinomycetota</taxon>
        <taxon>Actinomycetes</taxon>
        <taxon>Nakamurellales</taxon>
        <taxon>Nakamurellaceae</taxon>
        <taxon>Nakamurella</taxon>
    </lineage>
</organism>
<evidence type="ECO:0000256" key="1">
    <source>
        <dbReference type="ARBA" id="ARBA00022448"/>
    </source>
</evidence>
<dbReference type="InterPro" id="IPR012675">
    <property type="entry name" value="Beta-grasp_dom_sf"/>
</dbReference>
<dbReference type="Pfam" id="PF00175">
    <property type="entry name" value="NAD_binding_1"/>
    <property type="match status" value="1"/>
</dbReference>
<dbReference type="AlphaFoldDB" id="A0A1H0MZ06"/>
<feature type="domain" description="FAD-binding FR-type" evidence="8">
    <location>
        <begin position="105"/>
        <end position="205"/>
    </location>
</feature>
<keyword evidence="9" id="KW-0503">Monooxygenase</keyword>
<reference evidence="9 10" key="1">
    <citation type="submission" date="2016-10" db="EMBL/GenBank/DDBJ databases">
        <authorList>
            <person name="de Groot N.N."/>
        </authorList>
    </citation>
    <scope>NUCLEOTIDE SEQUENCE [LARGE SCALE GENOMIC DNA]</scope>
    <source>
        <strain evidence="10">P4-7,KCTC 19426,CECT 7604</strain>
    </source>
</reference>
<dbReference type="InterPro" id="IPR036010">
    <property type="entry name" value="2Fe-2S_ferredoxin-like_sf"/>
</dbReference>
<keyword evidence="10" id="KW-1185">Reference proteome</keyword>
<dbReference type="InterPro" id="IPR039261">
    <property type="entry name" value="FNR_nucleotide-bd"/>
</dbReference>
<dbReference type="Gene3D" id="3.10.20.30">
    <property type="match status" value="1"/>
</dbReference>
<dbReference type="PRINTS" id="PR00371">
    <property type="entry name" value="FPNCR"/>
</dbReference>
<evidence type="ECO:0000259" key="7">
    <source>
        <dbReference type="PROSITE" id="PS51085"/>
    </source>
</evidence>
<dbReference type="InterPro" id="IPR006058">
    <property type="entry name" value="2Fe2S_fd_BS"/>
</dbReference>
<gene>
    <name evidence="9" type="ORF">SAMN04515671_2144</name>
</gene>
<accession>A0A1H0MZ06</accession>
<dbReference type="SUPFAM" id="SSF63380">
    <property type="entry name" value="Riboflavin synthase domain-like"/>
    <property type="match status" value="1"/>
</dbReference>
<dbReference type="InterPro" id="IPR001041">
    <property type="entry name" value="2Fe-2S_ferredoxin-type"/>
</dbReference>
<dbReference type="PRINTS" id="PR00410">
    <property type="entry name" value="PHEHYDRXLASE"/>
</dbReference>
<evidence type="ECO:0000256" key="3">
    <source>
        <dbReference type="ARBA" id="ARBA00022714"/>
    </source>
</evidence>
<evidence type="ECO:0000256" key="6">
    <source>
        <dbReference type="ARBA" id="ARBA00023014"/>
    </source>
</evidence>
<dbReference type="GO" id="GO:0004497">
    <property type="term" value="F:monooxygenase activity"/>
    <property type="evidence" value="ECO:0007669"/>
    <property type="project" value="UniProtKB-KW"/>
</dbReference>
<dbReference type="EMBL" id="LT629710">
    <property type="protein sequence ID" value="SDO85627.1"/>
    <property type="molecule type" value="Genomic_DNA"/>
</dbReference>
<dbReference type="InterPro" id="IPR017938">
    <property type="entry name" value="Riboflavin_synthase-like_b-brl"/>
</dbReference>
<dbReference type="InterPro" id="IPR017927">
    <property type="entry name" value="FAD-bd_FR_type"/>
</dbReference>
<keyword evidence="3" id="KW-0001">2Fe-2S</keyword>
<evidence type="ECO:0000313" key="10">
    <source>
        <dbReference type="Proteomes" id="UP000198741"/>
    </source>
</evidence>
<dbReference type="SUPFAM" id="SSF54292">
    <property type="entry name" value="2Fe-2S ferredoxin-like"/>
    <property type="match status" value="1"/>
</dbReference>
<keyword evidence="4" id="KW-0274">FAD</keyword>
<keyword evidence="1" id="KW-0813">Transport</keyword>
<dbReference type="InterPro" id="IPR001433">
    <property type="entry name" value="OxRdtase_FAD/NAD-bd"/>
</dbReference>
<keyword evidence="5" id="KW-0408">Iron</keyword>
<evidence type="ECO:0000256" key="5">
    <source>
        <dbReference type="ARBA" id="ARBA00023004"/>
    </source>
</evidence>
<dbReference type="SUPFAM" id="SSF52343">
    <property type="entry name" value="Ferredoxin reductase-like, C-terminal NADP-linked domain"/>
    <property type="match status" value="1"/>
</dbReference>
<dbReference type="OrthoDB" id="4307358at2"/>
<dbReference type="PANTHER" id="PTHR43644:SF1">
    <property type="entry name" value="NAD(P)H-FLAVIN REDUCTASE"/>
    <property type="match status" value="1"/>
</dbReference>
<dbReference type="PROSITE" id="PS51384">
    <property type="entry name" value="FAD_FR"/>
    <property type="match status" value="1"/>
</dbReference>
<dbReference type="Pfam" id="PF00111">
    <property type="entry name" value="Fer2"/>
    <property type="match status" value="1"/>
</dbReference>
<keyword evidence="9" id="KW-0560">Oxidoreductase</keyword>
<sequence length="346" mass="38447">MGETHRVKFEPVDLEMEVEESETVLDAAFRQGITLMHGCREGQCSACKSFLIEGDVQMDRYSTFALADYESEEGYILLCKTHVYSDAEIELINYDEEVLRDAVPLQKVTATVRHLTPLTHDIVSLGLTVSGGRFDFKPGQYSDISIPGTDQHRSFSMATTTTTPGELEFIIKKYAGGHFSGLLEGGIKVGDELEITGPYGTFTLRAKSDRRIVCIGGGAGMAPILSLLRHMAETENRRPVTFYYGARNPTDLFYLPEIMAMTDRLVDFTFVPCLSDTWPDDWTELGVEGDTGFVTDVVNRREADLTDADLYLCGPPPMVDAAIPILESRGVPTDRIYFDKFTTSVI</sequence>
<proteinExistence type="predicted"/>
<dbReference type="Gene3D" id="2.40.30.10">
    <property type="entry name" value="Translation factors"/>
    <property type="match status" value="1"/>
</dbReference>
<dbReference type="CDD" id="cd00207">
    <property type="entry name" value="fer2"/>
    <property type="match status" value="1"/>
</dbReference>